<dbReference type="Gene3D" id="3.40.50.1110">
    <property type="entry name" value="SGNH hydrolase"/>
    <property type="match status" value="1"/>
</dbReference>
<feature type="chain" id="PRO_5026779837" evidence="3">
    <location>
        <begin position="23"/>
        <end position="374"/>
    </location>
</feature>
<evidence type="ECO:0000256" key="2">
    <source>
        <dbReference type="ARBA" id="ARBA00022729"/>
    </source>
</evidence>
<organism evidence="4 5">
    <name type="scientific">Momordica charantia</name>
    <name type="common">Bitter gourd</name>
    <name type="synonym">Balsam pear</name>
    <dbReference type="NCBI Taxonomy" id="3673"/>
    <lineage>
        <taxon>Eukaryota</taxon>
        <taxon>Viridiplantae</taxon>
        <taxon>Streptophyta</taxon>
        <taxon>Embryophyta</taxon>
        <taxon>Tracheophyta</taxon>
        <taxon>Spermatophyta</taxon>
        <taxon>Magnoliopsida</taxon>
        <taxon>eudicotyledons</taxon>
        <taxon>Gunneridae</taxon>
        <taxon>Pentapetalae</taxon>
        <taxon>rosids</taxon>
        <taxon>fabids</taxon>
        <taxon>Cucurbitales</taxon>
        <taxon>Cucurbitaceae</taxon>
        <taxon>Momordiceae</taxon>
        <taxon>Momordica</taxon>
    </lineage>
</organism>
<evidence type="ECO:0000313" key="5">
    <source>
        <dbReference type="RefSeq" id="XP_022146472.1"/>
    </source>
</evidence>
<feature type="signal peptide" evidence="3">
    <location>
        <begin position="1"/>
        <end position="22"/>
    </location>
</feature>
<dbReference type="PANTHER" id="PTHR45966:SF1">
    <property type="entry name" value="GDSL ESTERASE_LIPASE 1-RELATED"/>
    <property type="match status" value="1"/>
</dbReference>
<evidence type="ECO:0000256" key="1">
    <source>
        <dbReference type="ARBA" id="ARBA00008668"/>
    </source>
</evidence>
<sequence length="374" mass="42143">MEISNLHFSFWIFFAVVVIAEGSRIDGVPPPERRVALFVFGDSFFDPGNNNYIDTTEDFRANFTPYGETFFHFPTGRFSDGRLMPDFIAEYAKLPLIPPYLDPHNNLYIHGVNFASGGGGALVETHRGLAIDIETQLRYFNKVEKSLRKKLGDAGARSLLSNSVYLFSIGGNDYIVAFDKGSTVLQTYTETEYVKMVIGNVTTVLEEIYKKGGRKFAFVAVPPLGCLPHSRLARGDRHGRCWEEASALARLHNKMLPGALKKLAIKLKGFKYTVADTYTLLQNRIDNPSKYGFKEGKSGCCGSGEYRGIYSCGGKRGQKEFELCKNPNQYLFFDSYHPNQRAYEQFAKHMWSGDTQVINPYNLKQLFQHDTSSA</sequence>
<keyword evidence="2 3" id="KW-0732">Signal</keyword>
<dbReference type="KEGG" id="mcha:111015679"/>
<dbReference type="Pfam" id="PF00657">
    <property type="entry name" value="Lipase_GDSL"/>
    <property type="match status" value="1"/>
</dbReference>
<dbReference type="InterPro" id="IPR001087">
    <property type="entry name" value="GDSL"/>
</dbReference>
<keyword evidence="4" id="KW-1185">Reference proteome</keyword>
<dbReference type="InterPro" id="IPR036514">
    <property type="entry name" value="SGNH_hydro_sf"/>
</dbReference>
<proteinExistence type="inferred from homology"/>
<comment type="similarity">
    <text evidence="1">Belongs to the 'GDSL' lipolytic enzyme family.</text>
</comment>
<dbReference type="AlphaFoldDB" id="A0A6J1CZN7"/>
<dbReference type="CDD" id="cd01837">
    <property type="entry name" value="SGNH_plant_lipase_like"/>
    <property type="match status" value="1"/>
</dbReference>
<name>A0A6J1CZN7_MOMCH</name>
<dbReference type="OrthoDB" id="1600564at2759"/>
<evidence type="ECO:0000313" key="4">
    <source>
        <dbReference type="Proteomes" id="UP000504603"/>
    </source>
</evidence>
<protein>
    <submittedName>
        <fullName evidence="5">GDSL esterase/lipase 1-like</fullName>
    </submittedName>
</protein>
<evidence type="ECO:0000256" key="3">
    <source>
        <dbReference type="SAM" id="SignalP"/>
    </source>
</evidence>
<dbReference type="PANTHER" id="PTHR45966">
    <property type="entry name" value="GDSL-LIKE LIPASE/ACYLHYDROLASE"/>
    <property type="match status" value="1"/>
</dbReference>
<dbReference type="SUPFAM" id="SSF52266">
    <property type="entry name" value="SGNH hydrolase"/>
    <property type="match status" value="1"/>
</dbReference>
<dbReference type="InterPro" id="IPR035669">
    <property type="entry name" value="SGNH_plant_lipase-like"/>
</dbReference>
<reference evidence="5" key="1">
    <citation type="submission" date="2025-08" db="UniProtKB">
        <authorList>
            <consortium name="RefSeq"/>
        </authorList>
    </citation>
    <scope>IDENTIFICATION</scope>
    <source>
        <strain evidence="5">OHB3-1</strain>
    </source>
</reference>
<dbReference type="GeneID" id="111015679"/>
<dbReference type="Proteomes" id="UP000504603">
    <property type="component" value="Unplaced"/>
</dbReference>
<dbReference type="RefSeq" id="XP_022146472.1">
    <property type="nucleotide sequence ID" value="XM_022290780.1"/>
</dbReference>
<gene>
    <name evidence="5" type="primary">LOC111015679</name>
</gene>
<accession>A0A6J1CZN7</accession>
<dbReference type="InterPro" id="IPR044552">
    <property type="entry name" value="GLIP1-5/GLL25"/>
</dbReference>
<dbReference type="GO" id="GO:0016298">
    <property type="term" value="F:lipase activity"/>
    <property type="evidence" value="ECO:0007669"/>
    <property type="project" value="TreeGrafter"/>
</dbReference>